<name>A0ABR7C7M6_9BACE</name>
<dbReference type="Pfam" id="PF08306">
    <property type="entry name" value="Glyco_hydro_98M"/>
    <property type="match status" value="1"/>
</dbReference>
<dbReference type="Gene3D" id="2.60.120.260">
    <property type="entry name" value="Galactose-binding domain-like"/>
    <property type="match status" value="1"/>
</dbReference>
<sequence length="933" mass="104825">MKFLFLKNRQFRLFILLEVLGSIVLLASCKDDELPPTETDFHYTEQMLDEINANAKSLKLIVNALKQGICVKSYTALTDGTGYGLEFADGSTTNIRTTLTALNTESDEIGYIPQIGTDEYGGIYYWTLDGKWLSVGATDKKIPVIDGVGRTPVVGITEDGYWKVTSGGLTRILPEKVQVSKGESNFKRVDVSDPKYIVFIFADGTPEITLPVNADGGDGPSPVTGSIRRVISPEQPAWLIHIDTWLTPDPQKIIDMVPKDILPYVIFNISLSVSRDGQGVWNQVQYGYETAKSWLRTCAENRVWAMVQPASGAYCHLPDLSDDSEIENSPYNEFFRDYPNFLGFNYCEQFWGFGGAATVSYPQRLVHWTHLMKLCRKYGGYLMVSFCNAYWGAALNPIAMMKRDANFANACGQHPENFILCEKYTSKNGFFDTESACLGAYLSGFSGQYGIRFDQCGWKEGLNGDQNFPVPAGAIPIVEHVMLTGQTVIDGPELITKQCYREVSATKADDGYTTRRWEFFSQFDNISVDIFRKILDGTIRIMSRKEVIDRSKVIIIHDVNSGNDIDKYCTPETLYEGLYRMDDDGNIRYNENFFKKTGRYPTIPVAYQLNDAEANSFVYKVNKSEYTGRWSNTQAKIREFNSWFPQEYTGELYAGRSENGWVTYNPGQRSEASIPFKYNTCERMELSYSKYSLGVIREYADRLTFYLTNYDNVDTSLKKDVVKIYGSSSKPGYSYTDRAKHTASKVTEDWSNGVFTLTVTHNGPLDITINCSGNATGRETVYRAATVTVPESPQIYEGELQYEAEHFDYKNIAGIHKNAVTASINNYTALGYLEFGTNSSAAVRDRVRVLSGGMYSLRIKYRSPVATVNSIDLYVNGSKVGTPEFVQTENSDGAWRTITQSVNLHAGDNSIELRANAGTPGDFYLDHIIIKKM</sequence>
<dbReference type="InterPro" id="IPR008979">
    <property type="entry name" value="Galactose-bd-like_sf"/>
</dbReference>
<dbReference type="InterPro" id="IPR013191">
    <property type="entry name" value="GH98_central"/>
</dbReference>
<organism evidence="3 4">
    <name type="scientific">Bacteroides difficilis</name>
    <dbReference type="NCBI Taxonomy" id="2763021"/>
    <lineage>
        <taxon>Bacteria</taxon>
        <taxon>Pseudomonadati</taxon>
        <taxon>Bacteroidota</taxon>
        <taxon>Bacteroidia</taxon>
        <taxon>Bacteroidales</taxon>
        <taxon>Bacteroidaceae</taxon>
        <taxon>Bacteroides</taxon>
    </lineage>
</organism>
<dbReference type="SUPFAM" id="SSF49785">
    <property type="entry name" value="Galactose-binding domain-like"/>
    <property type="match status" value="1"/>
</dbReference>
<evidence type="ECO:0000259" key="2">
    <source>
        <dbReference type="PROSITE" id="PS51175"/>
    </source>
</evidence>
<dbReference type="EMBL" id="JACOOE010000001">
    <property type="protein sequence ID" value="MBC5603810.1"/>
    <property type="molecule type" value="Genomic_DNA"/>
</dbReference>
<protein>
    <submittedName>
        <fullName evidence="3">Glycosyl hydrolase family 98</fullName>
    </submittedName>
</protein>
<feature type="chain" id="PRO_5046580156" evidence="1">
    <location>
        <begin position="28"/>
        <end position="933"/>
    </location>
</feature>
<feature type="signal peptide" evidence="1">
    <location>
        <begin position="1"/>
        <end position="27"/>
    </location>
</feature>
<dbReference type="InterPro" id="IPR032149">
    <property type="entry name" value="DUF4988"/>
</dbReference>
<dbReference type="RefSeq" id="WP_186966464.1">
    <property type="nucleotide sequence ID" value="NZ_JACOOE010000001.1"/>
</dbReference>
<dbReference type="Pfam" id="PF16990">
    <property type="entry name" value="CBM_35"/>
    <property type="match status" value="1"/>
</dbReference>
<dbReference type="CDD" id="cd04083">
    <property type="entry name" value="CBM35_Lmo2446-like"/>
    <property type="match status" value="1"/>
</dbReference>
<dbReference type="Gene3D" id="3.20.20.80">
    <property type="entry name" value="Glycosidases"/>
    <property type="match status" value="1"/>
</dbReference>
<dbReference type="InterPro" id="IPR005084">
    <property type="entry name" value="CBM6"/>
</dbReference>
<dbReference type="Pfam" id="PF16378">
    <property type="entry name" value="DUF4988"/>
    <property type="match status" value="1"/>
</dbReference>
<keyword evidence="3" id="KW-0378">Hydrolase</keyword>
<evidence type="ECO:0000313" key="3">
    <source>
        <dbReference type="EMBL" id="MBC5603810.1"/>
    </source>
</evidence>
<comment type="caution">
    <text evidence="3">The sequence shown here is derived from an EMBL/GenBank/DDBJ whole genome shotgun (WGS) entry which is preliminary data.</text>
</comment>
<feature type="domain" description="CBM6" evidence="2">
    <location>
        <begin position="800"/>
        <end position="931"/>
    </location>
</feature>
<dbReference type="Proteomes" id="UP000600600">
    <property type="component" value="Unassembled WGS sequence"/>
</dbReference>
<keyword evidence="4" id="KW-1185">Reference proteome</keyword>
<proteinExistence type="predicted"/>
<evidence type="ECO:0000256" key="1">
    <source>
        <dbReference type="SAM" id="SignalP"/>
    </source>
</evidence>
<dbReference type="PROSITE" id="PS51257">
    <property type="entry name" value="PROKAR_LIPOPROTEIN"/>
    <property type="match status" value="1"/>
</dbReference>
<reference evidence="3 4" key="1">
    <citation type="submission" date="2020-08" db="EMBL/GenBank/DDBJ databases">
        <title>Genome public.</title>
        <authorList>
            <person name="Liu C."/>
            <person name="Sun Q."/>
        </authorList>
    </citation>
    <scope>NUCLEOTIDE SEQUENCE [LARGE SCALE GENOMIC DNA]</scope>
    <source>
        <strain evidence="3 4">M27</strain>
    </source>
</reference>
<keyword evidence="1" id="KW-0732">Signal</keyword>
<dbReference type="Gene3D" id="2.60.220.10">
    <property type="entry name" value="Polysaccharide lyase family 8-like, C-terminal"/>
    <property type="match status" value="1"/>
</dbReference>
<dbReference type="PROSITE" id="PS51175">
    <property type="entry name" value="CBM6"/>
    <property type="match status" value="1"/>
</dbReference>
<evidence type="ECO:0000313" key="4">
    <source>
        <dbReference type="Proteomes" id="UP000600600"/>
    </source>
</evidence>
<gene>
    <name evidence="3" type="ORF">H8S67_03885</name>
</gene>
<dbReference type="InterPro" id="IPR011071">
    <property type="entry name" value="Lyase_8-like_C"/>
</dbReference>
<dbReference type="GO" id="GO:0016787">
    <property type="term" value="F:hydrolase activity"/>
    <property type="evidence" value="ECO:0007669"/>
    <property type="project" value="UniProtKB-KW"/>
</dbReference>
<accession>A0ABR7C7M6</accession>